<feature type="compositionally biased region" description="Polar residues" evidence="5">
    <location>
        <begin position="400"/>
        <end position="411"/>
    </location>
</feature>
<feature type="compositionally biased region" description="Low complexity" evidence="5">
    <location>
        <begin position="636"/>
        <end position="649"/>
    </location>
</feature>
<feature type="region of interest" description="Disordered" evidence="5">
    <location>
        <begin position="1"/>
        <end position="120"/>
    </location>
</feature>
<feature type="compositionally biased region" description="Acidic residues" evidence="5">
    <location>
        <begin position="470"/>
        <end position="483"/>
    </location>
</feature>
<comment type="caution">
    <text evidence="7">The sequence shown here is derived from an EMBL/GenBank/DDBJ whole genome shotgun (WGS) entry which is preliminary data.</text>
</comment>
<feature type="compositionally biased region" description="Low complexity" evidence="5">
    <location>
        <begin position="821"/>
        <end position="830"/>
    </location>
</feature>
<feature type="compositionally biased region" description="Acidic residues" evidence="5">
    <location>
        <begin position="291"/>
        <end position="314"/>
    </location>
</feature>
<feature type="compositionally biased region" description="Polar residues" evidence="5">
    <location>
        <begin position="561"/>
        <end position="578"/>
    </location>
</feature>
<feature type="compositionally biased region" description="Low complexity" evidence="5">
    <location>
        <begin position="794"/>
        <end position="810"/>
    </location>
</feature>
<dbReference type="SUPFAM" id="SSF57850">
    <property type="entry name" value="RING/U-box"/>
    <property type="match status" value="1"/>
</dbReference>
<evidence type="ECO:0000256" key="5">
    <source>
        <dbReference type="SAM" id="MobiDB-lite"/>
    </source>
</evidence>
<dbReference type="PANTHER" id="PTHR15898">
    <property type="entry name" value="BIFUNCTIONAL APOPTOSIS REGULATOR"/>
    <property type="match status" value="1"/>
</dbReference>
<reference evidence="7 8" key="1">
    <citation type="submission" date="2019-10" db="EMBL/GenBank/DDBJ databases">
        <authorList>
            <person name="Palmer J.M."/>
        </authorList>
    </citation>
    <scope>NUCLEOTIDE SEQUENCE [LARGE SCALE GENOMIC DNA]</scope>
    <source>
        <strain evidence="7 8">TWF718</strain>
    </source>
</reference>
<feature type="compositionally biased region" description="Polar residues" evidence="5">
    <location>
        <begin position="783"/>
        <end position="793"/>
    </location>
</feature>
<evidence type="ECO:0000259" key="6">
    <source>
        <dbReference type="PROSITE" id="PS50089"/>
    </source>
</evidence>
<feature type="compositionally biased region" description="Polar residues" evidence="5">
    <location>
        <begin position="650"/>
        <end position="663"/>
    </location>
</feature>
<evidence type="ECO:0000256" key="4">
    <source>
        <dbReference type="PROSITE-ProRule" id="PRU00175"/>
    </source>
</evidence>
<dbReference type="SMART" id="SM00184">
    <property type="entry name" value="RING"/>
    <property type="match status" value="1"/>
</dbReference>
<dbReference type="Proteomes" id="UP001313282">
    <property type="component" value="Unassembled WGS sequence"/>
</dbReference>
<dbReference type="GO" id="GO:0043161">
    <property type="term" value="P:proteasome-mediated ubiquitin-dependent protein catabolic process"/>
    <property type="evidence" value="ECO:0007669"/>
    <property type="project" value="TreeGrafter"/>
</dbReference>
<dbReference type="GO" id="GO:0005634">
    <property type="term" value="C:nucleus"/>
    <property type="evidence" value="ECO:0007669"/>
    <property type="project" value="TreeGrafter"/>
</dbReference>
<dbReference type="InterPro" id="IPR017907">
    <property type="entry name" value="Znf_RING_CS"/>
</dbReference>
<feature type="compositionally biased region" description="Polar residues" evidence="5">
    <location>
        <begin position="28"/>
        <end position="39"/>
    </location>
</feature>
<dbReference type="AlphaFoldDB" id="A0AAN8N5L3"/>
<keyword evidence="1" id="KW-0479">Metal-binding</keyword>
<feature type="compositionally biased region" description="Polar residues" evidence="5">
    <location>
        <begin position="72"/>
        <end position="112"/>
    </location>
</feature>
<sequence length="1036" mass="113123">MDFSAPTRPIPTTSSLFANPAPAPTVKPPSTTNPNSIPHSLQSQASASGASGSSSASLKRTSTDLTDGLGASGSNTMPSLRSRSNKVAKNSQNGIDPSNLPNQLQNGEQKSISPPVPVYDPRDDQIKDLQADLAKLQKCATCVVCQDLLFEPYSLGCGHVFCYTCLRDWFHQKKTCPECRARARHQPAPAYLIRDMIDTFVQRAVLQSPHEEGLALKQQKEEALKVIELDRSDPRGLFGGMFTRRPDSQPVYDPADGVARCPDCHWEIENRVCTNCRRRFYGSEMPGADSDASDASEFSEEEEDSELDDDDDDSAQGSDPSVTMEDEIDDEDEYHEDSENGWEPDYDQDHRLALALQDSYHQEFMRQLGATPDWVDSHFGADRAMAARQAARNYVERSMSRNLSSPGRSLQPSSPYSRDSDDDSEEHTLDEDESEMDDFIVHDTPDRRPRRQQPTQPTLRRRARRSVADLSDDEDEDEDEDDEPVLRAGRNRYFERHPIIISSDNEDDEEAAGLISAAGYAQLDHDTTTGDDDDDEEEDSLDESNIGQILRPAGPLRANTMPATTTSVSARRNLGEQSTLERRRSATPPLPRRRRRTVTFQVPDDADGENDSDTRDGDGDLDMDRHSRAGSTSLASITSNRTDTSTRSNHSGGNSFSQDTPSVNEDDSSDDSLPRQRRRRVGTATSSSNLRRATAAHPPGGSRNRPVRPANNVDPVVHRLLRTFNAQRNESQLEGLGMSVLENAIAPIPGPRSASHDLQELNDPIVITSSSSPALFQRDGHRSSLSSQAATRESSQNPLSPSPSQTLTPSRGVSVLSNESTPRPNITNPTTNVMAAALSNVTGEPSTWEIPTAPSSVTSSTAATLGSTQSVPSNRGMRTRRSNAALRGADIQRTGTPTGRNSTRRNIGHASADSRDLQGRAQDFLNHRRGVVQAAGANGQTSNNTRVTRSNHASVAAVAMSLQQRIAANREAASRTRDSTTPTPTVQSQQAGNDPAPPHRLTRTDTAGSTGRRLGFQIGQGNNPGPLFVISDDDNH</sequence>
<dbReference type="Pfam" id="PF13923">
    <property type="entry name" value="zf-C3HC4_2"/>
    <property type="match status" value="1"/>
</dbReference>
<name>A0AAN8N5L3_9PEZI</name>
<proteinExistence type="predicted"/>
<feature type="region of interest" description="Disordered" evidence="5">
    <location>
        <begin position="844"/>
        <end position="914"/>
    </location>
</feature>
<feature type="compositionally biased region" description="Acidic residues" evidence="5">
    <location>
        <begin position="529"/>
        <end position="542"/>
    </location>
</feature>
<dbReference type="InterPro" id="IPR013083">
    <property type="entry name" value="Znf_RING/FYVE/PHD"/>
</dbReference>
<dbReference type="GO" id="GO:0008270">
    <property type="term" value="F:zinc ion binding"/>
    <property type="evidence" value="ECO:0007669"/>
    <property type="project" value="UniProtKB-KW"/>
</dbReference>
<keyword evidence="3" id="KW-0862">Zinc</keyword>
<feature type="compositionally biased region" description="Basic and acidic residues" evidence="5">
    <location>
        <begin position="612"/>
        <end position="627"/>
    </location>
</feature>
<evidence type="ECO:0000256" key="3">
    <source>
        <dbReference type="ARBA" id="ARBA00022833"/>
    </source>
</evidence>
<organism evidence="7 8">
    <name type="scientific">Orbilia javanica</name>
    <dbReference type="NCBI Taxonomy" id="47235"/>
    <lineage>
        <taxon>Eukaryota</taxon>
        <taxon>Fungi</taxon>
        <taxon>Dikarya</taxon>
        <taxon>Ascomycota</taxon>
        <taxon>Pezizomycotina</taxon>
        <taxon>Orbiliomycetes</taxon>
        <taxon>Orbiliales</taxon>
        <taxon>Orbiliaceae</taxon>
        <taxon>Orbilia</taxon>
    </lineage>
</organism>
<gene>
    <name evidence="7" type="primary">PSH1</name>
    <name evidence="7" type="ORF">TWF718_004006</name>
</gene>
<feature type="compositionally biased region" description="Low complexity" evidence="5">
    <location>
        <begin position="40"/>
        <end position="58"/>
    </location>
</feature>
<feature type="region of interest" description="Disordered" evidence="5">
    <location>
        <begin position="386"/>
        <end position="713"/>
    </location>
</feature>
<dbReference type="PANTHER" id="PTHR15898:SF13">
    <property type="entry name" value="BIFUNCTIONAL APOPTOSIS REGULATOR"/>
    <property type="match status" value="1"/>
</dbReference>
<evidence type="ECO:0000256" key="1">
    <source>
        <dbReference type="ARBA" id="ARBA00022723"/>
    </source>
</evidence>
<feature type="region of interest" description="Disordered" evidence="5">
    <location>
        <begin position="284"/>
        <end position="349"/>
    </location>
</feature>
<evidence type="ECO:0000256" key="2">
    <source>
        <dbReference type="ARBA" id="ARBA00022771"/>
    </source>
</evidence>
<dbReference type="PROSITE" id="PS00518">
    <property type="entry name" value="ZF_RING_1"/>
    <property type="match status" value="1"/>
</dbReference>
<evidence type="ECO:0000313" key="7">
    <source>
        <dbReference type="EMBL" id="KAK6350821.1"/>
    </source>
</evidence>
<dbReference type="GO" id="GO:0061630">
    <property type="term" value="F:ubiquitin protein ligase activity"/>
    <property type="evidence" value="ECO:0007669"/>
    <property type="project" value="TreeGrafter"/>
</dbReference>
<feature type="compositionally biased region" description="Acidic residues" evidence="5">
    <location>
        <begin position="420"/>
        <end position="438"/>
    </location>
</feature>
<feature type="domain" description="RING-type" evidence="6">
    <location>
        <begin position="142"/>
        <end position="180"/>
    </location>
</feature>
<feature type="region of interest" description="Disordered" evidence="5">
    <location>
        <begin position="772"/>
        <end position="830"/>
    </location>
</feature>
<evidence type="ECO:0000313" key="8">
    <source>
        <dbReference type="Proteomes" id="UP001313282"/>
    </source>
</evidence>
<dbReference type="EMBL" id="JAVHNR010000002">
    <property type="protein sequence ID" value="KAK6350821.1"/>
    <property type="molecule type" value="Genomic_DNA"/>
</dbReference>
<feature type="region of interest" description="Disordered" evidence="5">
    <location>
        <begin position="967"/>
        <end position="1036"/>
    </location>
</feature>
<dbReference type="Gene3D" id="3.30.40.10">
    <property type="entry name" value="Zinc/RING finger domain, C3HC4 (zinc finger)"/>
    <property type="match status" value="1"/>
</dbReference>
<dbReference type="InterPro" id="IPR001841">
    <property type="entry name" value="Znf_RING"/>
</dbReference>
<keyword evidence="8" id="KW-1185">Reference proteome</keyword>
<accession>A0AAN8N5L3</accession>
<keyword evidence="2 4" id="KW-0863">Zinc-finger</keyword>
<feature type="compositionally biased region" description="Acidic residues" evidence="5">
    <location>
        <begin position="324"/>
        <end position="346"/>
    </location>
</feature>
<dbReference type="PROSITE" id="PS50089">
    <property type="entry name" value="ZF_RING_2"/>
    <property type="match status" value="1"/>
</dbReference>
<feature type="compositionally biased region" description="Low complexity" evidence="5">
    <location>
        <begin position="852"/>
        <end position="870"/>
    </location>
</feature>
<protein>
    <submittedName>
        <fullName evidence="7">E3 ubiquitin ligase</fullName>
    </submittedName>
</protein>